<dbReference type="InterPro" id="IPR001130">
    <property type="entry name" value="TatD-like"/>
</dbReference>
<evidence type="ECO:0000256" key="1">
    <source>
        <dbReference type="ARBA" id="ARBA00009275"/>
    </source>
</evidence>
<accession>A0ABT4JV16</accession>
<dbReference type="PANTHER" id="PTHR46124">
    <property type="entry name" value="D-AMINOACYL-TRNA DEACYLASE"/>
    <property type="match status" value="1"/>
</dbReference>
<organism evidence="4 5">
    <name type="scientific">Marinomonas phaeophyticola</name>
    <dbReference type="NCBI Taxonomy" id="3004091"/>
    <lineage>
        <taxon>Bacteria</taxon>
        <taxon>Pseudomonadati</taxon>
        <taxon>Pseudomonadota</taxon>
        <taxon>Gammaproteobacteria</taxon>
        <taxon>Oceanospirillales</taxon>
        <taxon>Oceanospirillaceae</taxon>
        <taxon>Marinomonas</taxon>
    </lineage>
</organism>
<protein>
    <submittedName>
        <fullName evidence="4">TatD family hydrolase</fullName>
    </submittedName>
</protein>
<evidence type="ECO:0000256" key="2">
    <source>
        <dbReference type="ARBA" id="ARBA00022723"/>
    </source>
</evidence>
<dbReference type="InterPro" id="IPR018228">
    <property type="entry name" value="DNase_TatD-rel_CS"/>
</dbReference>
<dbReference type="CDD" id="cd01310">
    <property type="entry name" value="TatD_DNAse"/>
    <property type="match status" value="1"/>
</dbReference>
<dbReference type="EMBL" id="JAPUBN010000017">
    <property type="protein sequence ID" value="MCZ2722241.1"/>
    <property type="molecule type" value="Genomic_DNA"/>
</dbReference>
<dbReference type="GO" id="GO:0016787">
    <property type="term" value="F:hydrolase activity"/>
    <property type="evidence" value="ECO:0007669"/>
    <property type="project" value="UniProtKB-KW"/>
</dbReference>
<dbReference type="Proteomes" id="UP001149719">
    <property type="component" value="Unassembled WGS sequence"/>
</dbReference>
<dbReference type="Gene3D" id="3.20.20.140">
    <property type="entry name" value="Metal-dependent hydrolases"/>
    <property type="match status" value="1"/>
</dbReference>
<dbReference type="Pfam" id="PF01026">
    <property type="entry name" value="TatD_DNase"/>
    <property type="match status" value="1"/>
</dbReference>
<dbReference type="SUPFAM" id="SSF51556">
    <property type="entry name" value="Metallo-dependent hydrolases"/>
    <property type="match status" value="1"/>
</dbReference>
<dbReference type="RefSeq" id="WP_269125719.1">
    <property type="nucleotide sequence ID" value="NZ_JAPUBN010000017.1"/>
</dbReference>
<dbReference type="NCBIfam" id="TIGR00010">
    <property type="entry name" value="YchF/TatD family DNA exonuclease"/>
    <property type="match status" value="1"/>
</dbReference>
<dbReference type="PANTHER" id="PTHR46124:SF2">
    <property type="entry name" value="D-AMINOACYL-TRNA DEACYLASE"/>
    <property type="match status" value="1"/>
</dbReference>
<gene>
    <name evidence="4" type="ORF">O1D97_11475</name>
</gene>
<sequence length="268" mass="29770">MLIDTHCHLDGLDLSPYEGRLDLALDAAVNAGVKQLVSISVDLDSLPSILEFTNREGVYASAGVHPLHTKGLLKDEKELLEFAQHEKVIAIGETGLDYHYESDKKIHQAQRDSFALHLSIAGSLDLPVIVHTREARVDTIELLKEYGNIESGGVLHCFTESYEMAKQALDENYLISISGIVTFKNAQELRDVVKKIPLDRLLVETDAPYLAPIPFRGKKNEPKYVAEVAQFVADIKGVRYEALLETTANNFYGHFKRASALNTLKLIG</sequence>
<reference evidence="4" key="1">
    <citation type="submission" date="2022-12" db="EMBL/GenBank/DDBJ databases">
        <title>Marinomonas 15G1-11 sp. nov, isolated from marine algae.</title>
        <authorList>
            <person name="Butt M."/>
            <person name="Choi D.G."/>
            <person name="Kim J.M."/>
            <person name="Lee J.K."/>
            <person name="Baek J.H."/>
            <person name="Jeon C.O."/>
        </authorList>
    </citation>
    <scope>NUCLEOTIDE SEQUENCE</scope>
    <source>
        <strain evidence="4">15G1-11</strain>
    </source>
</reference>
<comment type="similarity">
    <text evidence="1">Belongs to the metallo-dependent hydrolases superfamily. TatD-type hydrolase family.</text>
</comment>
<evidence type="ECO:0000313" key="4">
    <source>
        <dbReference type="EMBL" id="MCZ2722241.1"/>
    </source>
</evidence>
<dbReference type="InterPro" id="IPR015991">
    <property type="entry name" value="TatD/YcfH-like"/>
</dbReference>
<keyword evidence="3 4" id="KW-0378">Hydrolase</keyword>
<dbReference type="PROSITE" id="PS01091">
    <property type="entry name" value="TATD_3"/>
    <property type="match status" value="1"/>
</dbReference>
<dbReference type="InterPro" id="IPR032466">
    <property type="entry name" value="Metal_Hydrolase"/>
</dbReference>
<comment type="caution">
    <text evidence="4">The sequence shown here is derived from an EMBL/GenBank/DDBJ whole genome shotgun (WGS) entry which is preliminary data.</text>
</comment>
<evidence type="ECO:0000256" key="3">
    <source>
        <dbReference type="ARBA" id="ARBA00022801"/>
    </source>
</evidence>
<proteinExistence type="inferred from homology"/>
<keyword evidence="5" id="KW-1185">Reference proteome</keyword>
<name>A0ABT4JV16_9GAMM</name>
<dbReference type="PIRSF" id="PIRSF005902">
    <property type="entry name" value="DNase_TatD"/>
    <property type="match status" value="1"/>
</dbReference>
<keyword evidence="2" id="KW-0479">Metal-binding</keyword>
<evidence type="ECO:0000313" key="5">
    <source>
        <dbReference type="Proteomes" id="UP001149719"/>
    </source>
</evidence>
<dbReference type="PROSITE" id="PS01137">
    <property type="entry name" value="TATD_1"/>
    <property type="match status" value="1"/>
</dbReference>